<keyword evidence="7 11" id="KW-0460">Magnesium</keyword>
<dbReference type="InterPro" id="IPR041616">
    <property type="entry name" value="PheRS_beta_core"/>
</dbReference>
<dbReference type="PANTHER" id="PTHR10947:SF0">
    <property type="entry name" value="PHENYLALANINE--TRNA LIGASE BETA SUBUNIT"/>
    <property type="match status" value="1"/>
</dbReference>
<dbReference type="InterPro" id="IPR045864">
    <property type="entry name" value="aa-tRNA-synth_II/BPL/LPL"/>
</dbReference>
<dbReference type="EMBL" id="LBTF01000038">
    <property type="protein sequence ID" value="KKQ34742.1"/>
    <property type="molecule type" value="Genomic_DNA"/>
</dbReference>
<comment type="subcellular location">
    <subcellularLocation>
        <location evidence="11">Cytoplasm</location>
    </subcellularLocation>
</comment>
<keyword evidence="5 11" id="KW-0547">Nucleotide-binding</keyword>
<evidence type="ECO:0000313" key="15">
    <source>
        <dbReference type="Proteomes" id="UP000033876"/>
    </source>
</evidence>
<comment type="subunit">
    <text evidence="2 11">Tetramer of two alpha and two beta subunits.</text>
</comment>
<evidence type="ECO:0000259" key="12">
    <source>
        <dbReference type="PROSITE" id="PS51447"/>
    </source>
</evidence>
<dbReference type="Pfam" id="PF03147">
    <property type="entry name" value="FDX-ACB"/>
    <property type="match status" value="1"/>
</dbReference>
<keyword evidence="6 11" id="KW-0067">ATP-binding</keyword>
<dbReference type="GO" id="GO:0000287">
    <property type="term" value="F:magnesium ion binding"/>
    <property type="evidence" value="ECO:0007669"/>
    <property type="project" value="UniProtKB-UniRule"/>
</dbReference>
<organism evidence="14 15">
    <name type="scientific">Candidatus Nomurabacteria bacterium GW2011_GWB1_37_5</name>
    <dbReference type="NCBI Taxonomy" id="1618742"/>
    <lineage>
        <taxon>Bacteria</taxon>
        <taxon>Candidatus Nomuraibacteriota</taxon>
    </lineage>
</organism>
<dbReference type="InterPro" id="IPR036690">
    <property type="entry name" value="Fdx_antiC-bd_sf"/>
</dbReference>
<evidence type="ECO:0000259" key="13">
    <source>
        <dbReference type="PROSITE" id="PS51483"/>
    </source>
</evidence>
<dbReference type="HAMAP" id="MF_00283">
    <property type="entry name" value="Phe_tRNA_synth_beta1"/>
    <property type="match status" value="1"/>
</dbReference>
<dbReference type="Pfam" id="PF03483">
    <property type="entry name" value="B3_4"/>
    <property type="match status" value="1"/>
</dbReference>
<evidence type="ECO:0000256" key="7">
    <source>
        <dbReference type="ARBA" id="ARBA00022842"/>
    </source>
</evidence>
<proteinExistence type="inferred from homology"/>
<evidence type="ECO:0000256" key="1">
    <source>
        <dbReference type="ARBA" id="ARBA00008653"/>
    </source>
</evidence>
<feature type="binding site" evidence="11">
    <location>
        <position position="348"/>
    </location>
    <ligand>
        <name>Mg(2+)</name>
        <dbReference type="ChEBI" id="CHEBI:18420"/>
        <note>shared with alpha subunit</note>
    </ligand>
</feature>
<keyword evidence="8 11" id="KW-0648">Protein biosynthesis</keyword>
<dbReference type="SUPFAM" id="SSF55681">
    <property type="entry name" value="Class II aaRS and biotin synthetases"/>
    <property type="match status" value="1"/>
</dbReference>
<dbReference type="AlphaFoldDB" id="A0A0G0GXH5"/>
<dbReference type="InterPro" id="IPR045060">
    <property type="entry name" value="Phe-tRNA-ligase_IIc_bsu"/>
</dbReference>
<comment type="caution">
    <text evidence="14">The sequence shown here is derived from an EMBL/GenBank/DDBJ whole genome shotgun (WGS) entry which is preliminary data.</text>
</comment>
<evidence type="ECO:0000256" key="4">
    <source>
        <dbReference type="ARBA" id="ARBA00022723"/>
    </source>
</evidence>
<dbReference type="SUPFAM" id="SSF54991">
    <property type="entry name" value="Anticodon-binding domain of PheRS"/>
    <property type="match status" value="1"/>
</dbReference>
<evidence type="ECO:0000256" key="6">
    <source>
        <dbReference type="ARBA" id="ARBA00022840"/>
    </source>
</evidence>
<dbReference type="InterPro" id="IPR009061">
    <property type="entry name" value="DNA-bd_dom_put_sf"/>
</dbReference>
<dbReference type="Gene3D" id="3.30.56.10">
    <property type="match status" value="2"/>
</dbReference>
<feature type="binding site" evidence="11">
    <location>
        <position position="338"/>
    </location>
    <ligand>
        <name>Mg(2+)</name>
        <dbReference type="ChEBI" id="CHEBI:18420"/>
        <note>shared with alpha subunit</note>
    </ligand>
</feature>
<dbReference type="GO" id="GO:0009328">
    <property type="term" value="C:phenylalanine-tRNA ligase complex"/>
    <property type="evidence" value="ECO:0007669"/>
    <property type="project" value="TreeGrafter"/>
</dbReference>
<sequence length="621" mass="70759">MKISYNWLQNYFDDKLSEPEKISEAIIFHAFEVEEIEKKVGDAIFEIKILPDRAHDCLSHWGIAKELSAVLGLKMKEQNYEVFAPKSTDLKVEIEDPKCLRYMGRIVRNITIGPSPVWLKEKLEAIGQKSINNIVDAANFVMFDLGQPIHAFDLDKLDSAKIVVRNAKNDEQIITLDKKEVNLDESILIIADEKDPLAIAGIKGGIKAEVDNNTKNIVIEVANFNATTTRKSAKKINIQTDAVKRFENEITPELCEKAVNAITDLILKLAGGEVEDVVDIYSKRAEQKEVSVSGDYINKRLGTSFSKEQIESVWNRLNFSFTENSNIYNIKVPYLRLDITGPHDLTEEVGRILGYDKIEEKIPSIKFGKKINEIYYKTLWARNKLLSEGYSEVMTYTFQSKGKVEVLASASNKKFLRANLSDGLKESYELNKLNAPLLGLDQVKIFEIGTVFRSQTSEVSPQDVPRSDLLAARSLTSEQIHVAYADKKGVTEKTLEEFCQGVEIKNSYDDLLNLSTYQLKNLQTKFTPWSLFPFITRDISVWVTDENAGSELFEIIKNNSGELLIQEPRLVDKFSKDGKISFAYRMVFQSMDRTLTDEEVNDIMVKIYENIKKNHPDWEIR</sequence>
<comment type="cofactor">
    <cofactor evidence="11">
        <name>Mg(2+)</name>
        <dbReference type="ChEBI" id="CHEBI:18420"/>
    </cofactor>
    <text evidence="11">Binds 2 magnesium ions per tetramer.</text>
</comment>
<dbReference type="EC" id="6.1.1.20" evidence="11"/>
<dbReference type="SMART" id="SM00873">
    <property type="entry name" value="B3_4"/>
    <property type="match status" value="1"/>
</dbReference>
<dbReference type="Pfam" id="PF03484">
    <property type="entry name" value="B5"/>
    <property type="match status" value="1"/>
</dbReference>
<dbReference type="GO" id="GO:0003723">
    <property type="term" value="F:RNA binding"/>
    <property type="evidence" value="ECO:0007669"/>
    <property type="project" value="InterPro"/>
</dbReference>
<dbReference type="Gene3D" id="3.30.930.10">
    <property type="entry name" value="Bira Bifunctional Protein, Domain 2"/>
    <property type="match status" value="1"/>
</dbReference>
<evidence type="ECO:0000256" key="5">
    <source>
        <dbReference type="ARBA" id="ARBA00022741"/>
    </source>
</evidence>
<evidence type="ECO:0000256" key="2">
    <source>
        <dbReference type="ARBA" id="ARBA00011209"/>
    </source>
</evidence>
<dbReference type="Gene3D" id="3.30.70.380">
    <property type="entry name" value="Ferrodoxin-fold anticodon-binding domain"/>
    <property type="match status" value="1"/>
</dbReference>
<dbReference type="InterPro" id="IPR020825">
    <property type="entry name" value="Phe-tRNA_synthase-like_B3/B4"/>
</dbReference>
<keyword evidence="11" id="KW-0963">Cytoplasm</keyword>
<keyword evidence="9 11" id="KW-0030">Aminoacyl-tRNA synthetase</keyword>
<accession>A0A0G0GXH5</accession>
<protein>
    <recommendedName>
        <fullName evidence="11">Phenylalanine--tRNA ligase beta subunit</fullName>
        <ecNumber evidence="11">6.1.1.20</ecNumber>
    </recommendedName>
    <alternativeName>
        <fullName evidence="11">Phenylalanyl-tRNA synthetase beta subunit</fullName>
        <shortName evidence="11">PheRS</shortName>
    </alternativeName>
</protein>
<dbReference type="InterPro" id="IPR004532">
    <property type="entry name" value="Phe-tRNA-ligase_IIc_bsu_bact"/>
</dbReference>
<evidence type="ECO:0000256" key="3">
    <source>
        <dbReference type="ARBA" id="ARBA00022598"/>
    </source>
</evidence>
<name>A0A0G0GXH5_9BACT</name>
<evidence type="ECO:0000256" key="9">
    <source>
        <dbReference type="ARBA" id="ARBA00023146"/>
    </source>
</evidence>
<gene>
    <name evidence="11" type="primary">pheT</name>
    <name evidence="14" type="ORF">US50_C0038G0002</name>
</gene>
<keyword evidence="3 11" id="KW-0436">Ligase</keyword>
<dbReference type="SMART" id="SM00874">
    <property type="entry name" value="B5"/>
    <property type="match status" value="1"/>
</dbReference>
<dbReference type="SUPFAM" id="SSF56037">
    <property type="entry name" value="PheT/TilS domain"/>
    <property type="match status" value="1"/>
</dbReference>
<dbReference type="InterPro" id="IPR005147">
    <property type="entry name" value="tRNA_synthase_B5-dom"/>
</dbReference>
<dbReference type="Gene3D" id="3.50.40.10">
    <property type="entry name" value="Phenylalanyl-trna Synthetase, Chain B, domain 3"/>
    <property type="match status" value="1"/>
</dbReference>
<dbReference type="PANTHER" id="PTHR10947">
    <property type="entry name" value="PHENYLALANYL-TRNA SYNTHETASE BETA CHAIN AND LEUCINE-RICH REPEAT-CONTAINING PROTEIN 47"/>
    <property type="match status" value="1"/>
</dbReference>
<comment type="catalytic activity">
    <reaction evidence="10 11">
        <text>tRNA(Phe) + L-phenylalanine + ATP = L-phenylalanyl-tRNA(Phe) + AMP + diphosphate + H(+)</text>
        <dbReference type="Rhea" id="RHEA:19413"/>
        <dbReference type="Rhea" id="RHEA-COMP:9668"/>
        <dbReference type="Rhea" id="RHEA-COMP:9699"/>
        <dbReference type="ChEBI" id="CHEBI:15378"/>
        <dbReference type="ChEBI" id="CHEBI:30616"/>
        <dbReference type="ChEBI" id="CHEBI:33019"/>
        <dbReference type="ChEBI" id="CHEBI:58095"/>
        <dbReference type="ChEBI" id="CHEBI:78442"/>
        <dbReference type="ChEBI" id="CHEBI:78531"/>
        <dbReference type="ChEBI" id="CHEBI:456215"/>
        <dbReference type="EC" id="6.1.1.20"/>
    </reaction>
</comment>
<dbReference type="SMART" id="SM00896">
    <property type="entry name" value="FDX-ACB"/>
    <property type="match status" value="1"/>
</dbReference>
<evidence type="ECO:0000256" key="8">
    <source>
        <dbReference type="ARBA" id="ARBA00022917"/>
    </source>
</evidence>
<dbReference type="GO" id="GO:0005524">
    <property type="term" value="F:ATP binding"/>
    <property type="evidence" value="ECO:0007669"/>
    <property type="project" value="UniProtKB-UniRule"/>
</dbReference>
<feature type="domain" description="B5" evidence="13">
    <location>
        <begin position="285"/>
        <end position="360"/>
    </location>
</feature>
<dbReference type="InterPro" id="IPR005121">
    <property type="entry name" value="Fdx_antiC-bd"/>
</dbReference>
<dbReference type="Pfam" id="PF17759">
    <property type="entry name" value="tRNA_synthFbeta"/>
    <property type="match status" value="1"/>
</dbReference>
<feature type="domain" description="FDX-ACB" evidence="12">
    <location>
        <begin position="530"/>
        <end position="621"/>
    </location>
</feature>
<dbReference type="PATRIC" id="fig|1618742.3.peg.600"/>
<evidence type="ECO:0000256" key="11">
    <source>
        <dbReference type="HAMAP-Rule" id="MF_00283"/>
    </source>
</evidence>
<feature type="binding site" evidence="11">
    <location>
        <position position="344"/>
    </location>
    <ligand>
        <name>Mg(2+)</name>
        <dbReference type="ChEBI" id="CHEBI:18420"/>
        <note>shared with alpha subunit</note>
    </ligand>
</feature>
<keyword evidence="4 11" id="KW-0479">Metal-binding</keyword>
<evidence type="ECO:0000256" key="10">
    <source>
        <dbReference type="ARBA" id="ARBA00049255"/>
    </source>
</evidence>
<feature type="binding site" evidence="11">
    <location>
        <position position="347"/>
    </location>
    <ligand>
        <name>Mg(2+)</name>
        <dbReference type="ChEBI" id="CHEBI:18420"/>
        <note>shared with alpha subunit</note>
    </ligand>
</feature>
<dbReference type="PROSITE" id="PS51447">
    <property type="entry name" value="FDX_ACB"/>
    <property type="match status" value="1"/>
</dbReference>
<dbReference type="Proteomes" id="UP000033876">
    <property type="component" value="Unassembled WGS sequence"/>
</dbReference>
<dbReference type="PROSITE" id="PS51483">
    <property type="entry name" value="B5"/>
    <property type="match status" value="1"/>
</dbReference>
<dbReference type="GO" id="GO:0006432">
    <property type="term" value="P:phenylalanyl-tRNA aminoacylation"/>
    <property type="evidence" value="ECO:0007669"/>
    <property type="project" value="UniProtKB-UniRule"/>
</dbReference>
<dbReference type="SUPFAM" id="SSF46955">
    <property type="entry name" value="Putative DNA-binding domain"/>
    <property type="match status" value="2"/>
</dbReference>
<reference evidence="14 15" key="1">
    <citation type="journal article" date="2015" name="Nature">
        <title>rRNA introns, odd ribosomes, and small enigmatic genomes across a large radiation of phyla.</title>
        <authorList>
            <person name="Brown C.T."/>
            <person name="Hug L.A."/>
            <person name="Thomas B.C."/>
            <person name="Sharon I."/>
            <person name="Castelle C.J."/>
            <person name="Singh A."/>
            <person name="Wilkins M.J."/>
            <person name="Williams K.H."/>
            <person name="Banfield J.F."/>
        </authorList>
    </citation>
    <scope>NUCLEOTIDE SEQUENCE [LARGE SCALE GENOMIC DNA]</scope>
</reference>
<dbReference type="InterPro" id="IPR005146">
    <property type="entry name" value="B3/B4_tRNA-bd"/>
</dbReference>
<comment type="similarity">
    <text evidence="1 11">Belongs to the phenylalanyl-tRNA synthetase beta subunit family. Type 1 subfamily.</text>
</comment>
<dbReference type="GO" id="GO:0004826">
    <property type="term" value="F:phenylalanine-tRNA ligase activity"/>
    <property type="evidence" value="ECO:0007669"/>
    <property type="project" value="UniProtKB-UniRule"/>
</dbReference>
<evidence type="ECO:0000313" key="14">
    <source>
        <dbReference type="EMBL" id="KKQ34742.1"/>
    </source>
</evidence>